<dbReference type="Pfam" id="PF09751">
    <property type="entry name" value="Es2"/>
    <property type="match status" value="1"/>
</dbReference>
<sequence>MEPSPKKRALALSQSDSDDSRYGKLAEIKQSVRLSSVSTKAKDPITPYQSILKRLQSNLKLKELSEEDYVACIESIIERDYFPDLIKLRYMHALEEARKEKNEQMVQILSEKIEQVINGNNDTKGLVELKTLQNETVRVDLGPGGLGLSEFCRIFTSEDNKSYDSIVHANVLAAIENQKWIENMERKNNLALSDIQAKTNLGIKSDSLASNREKARNELFFGSNPIPNVARPKIFSQNATISKKQQETLSTMETEQKLKRQDIARARDLEHLHDQVAIHGLGDFKDQIKEQGFVSTPLIESDSFNVPKPVPREELALQLLKRYQTPKTKSGKPLNDATPLIISKLVKKYQSQGDLQLRRSYARSSRSASVTSSKRRKPTSRTNMESTPKPS</sequence>
<evidence type="ECO:0000313" key="5">
    <source>
        <dbReference type="EMBL" id="KAK2196726.1"/>
    </source>
</evidence>
<comment type="caution">
    <text evidence="5">The sequence shown here is derived from an EMBL/GenBank/DDBJ whole genome shotgun (WGS) entry which is preliminary data.</text>
</comment>
<proteinExistence type="inferred from homology"/>
<feature type="region of interest" description="Disordered" evidence="4">
    <location>
        <begin position="1"/>
        <end position="22"/>
    </location>
</feature>
<evidence type="ECO:0000256" key="2">
    <source>
        <dbReference type="ARBA" id="ARBA00009072"/>
    </source>
</evidence>
<reference evidence="5" key="1">
    <citation type="journal article" date="2023" name="Nat. Microbiol.">
        <title>Babesia duncani multi-omics identifies virulence factors and drug targets.</title>
        <authorList>
            <person name="Singh P."/>
            <person name="Lonardi S."/>
            <person name="Liang Q."/>
            <person name="Vydyam P."/>
            <person name="Khabirova E."/>
            <person name="Fang T."/>
            <person name="Gihaz S."/>
            <person name="Thekkiniath J."/>
            <person name="Munshi M."/>
            <person name="Abel S."/>
            <person name="Ciampossin L."/>
            <person name="Batugedara G."/>
            <person name="Gupta M."/>
            <person name="Lu X.M."/>
            <person name="Lenz T."/>
            <person name="Chakravarty S."/>
            <person name="Cornillot E."/>
            <person name="Hu Y."/>
            <person name="Ma W."/>
            <person name="Gonzalez L.M."/>
            <person name="Sanchez S."/>
            <person name="Estrada K."/>
            <person name="Sanchez-Flores A."/>
            <person name="Montero E."/>
            <person name="Harb O.S."/>
            <person name="Le Roch K.G."/>
            <person name="Mamoun C.B."/>
        </authorList>
    </citation>
    <scope>NUCLEOTIDE SEQUENCE</scope>
    <source>
        <strain evidence="5">WA1</strain>
    </source>
</reference>
<dbReference type="InterPro" id="IPR019148">
    <property type="entry name" value="Nuclear_protein_DGCR14_ESS-2"/>
</dbReference>
<comment type="subcellular location">
    <subcellularLocation>
        <location evidence="1">Nucleus</location>
    </subcellularLocation>
</comment>
<feature type="compositionally biased region" description="Low complexity" evidence="4">
    <location>
        <begin position="358"/>
        <end position="372"/>
    </location>
</feature>
<evidence type="ECO:0000256" key="3">
    <source>
        <dbReference type="ARBA" id="ARBA00023242"/>
    </source>
</evidence>
<dbReference type="RefSeq" id="XP_067803568.1">
    <property type="nucleotide sequence ID" value="XM_067947004.1"/>
</dbReference>
<comment type="similarity">
    <text evidence="2">Belongs to the ESS2 family.</text>
</comment>
<feature type="region of interest" description="Disordered" evidence="4">
    <location>
        <begin position="355"/>
        <end position="391"/>
    </location>
</feature>
<dbReference type="PANTHER" id="PTHR12940">
    <property type="entry name" value="ES-2 PROTEIN - RELATED"/>
    <property type="match status" value="1"/>
</dbReference>
<evidence type="ECO:0000256" key="1">
    <source>
        <dbReference type="ARBA" id="ARBA00004123"/>
    </source>
</evidence>
<gene>
    <name evidence="5" type="ORF">BdWA1_001975</name>
</gene>
<name>A0AAD9PKU9_9APIC</name>
<dbReference type="EMBL" id="JALLKP010000002">
    <property type="protein sequence ID" value="KAK2196726.1"/>
    <property type="molecule type" value="Genomic_DNA"/>
</dbReference>
<dbReference type="PANTHER" id="PTHR12940:SF0">
    <property type="entry name" value="SPLICING FACTOR ESS-2 HOMOLOG"/>
    <property type="match status" value="1"/>
</dbReference>
<organism evidence="5 6">
    <name type="scientific">Babesia duncani</name>
    <dbReference type="NCBI Taxonomy" id="323732"/>
    <lineage>
        <taxon>Eukaryota</taxon>
        <taxon>Sar</taxon>
        <taxon>Alveolata</taxon>
        <taxon>Apicomplexa</taxon>
        <taxon>Aconoidasida</taxon>
        <taxon>Piroplasmida</taxon>
        <taxon>Babesiidae</taxon>
        <taxon>Babesia</taxon>
    </lineage>
</organism>
<dbReference type="GO" id="GO:0071013">
    <property type="term" value="C:catalytic step 2 spliceosome"/>
    <property type="evidence" value="ECO:0007669"/>
    <property type="project" value="TreeGrafter"/>
</dbReference>
<dbReference type="AlphaFoldDB" id="A0AAD9PKU9"/>
<dbReference type="Proteomes" id="UP001214638">
    <property type="component" value="Unassembled WGS sequence"/>
</dbReference>
<accession>A0AAD9PKU9</accession>
<dbReference type="KEGG" id="bdw:94336273"/>
<protein>
    <submittedName>
        <fullName evidence="5">Nuclear protein DGCR14-ESS-2</fullName>
    </submittedName>
</protein>
<dbReference type="GeneID" id="94336273"/>
<feature type="compositionally biased region" description="Polar residues" evidence="4">
    <location>
        <begin position="380"/>
        <end position="391"/>
    </location>
</feature>
<keyword evidence="6" id="KW-1185">Reference proteome</keyword>
<evidence type="ECO:0000256" key="4">
    <source>
        <dbReference type="SAM" id="MobiDB-lite"/>
    </source>
</evidence>
<keyword evidence="3" id="KW-0539">Nucleus</keyword>
<evidence type="ECO:0000313" key="6">
    <source>
        <dbReference type="Proteomes" id="UP001214638"/>
    </source>
</evidence>